<organism evidence="2 3">
    <name type="scientific">Hydrococcus rivularis NIES-593</name>
    <dbReference type="NCBI Taxonomy" id="1921803"/>
    <lineage>
        <taxon>Bacteria</taxon>
        <taxon>Bacillati</taxon>
        <taxon>Cyanobacteriota</taxon>
        <taxon>Cyanophyceae</taxon>
        <taxon>Pleurocapsales</taxon>
        <taxon>Hydrococcaceae</taxon>
        <taxon>Hydrococcus</taxon>
    </lineage>
</organism>
<keyword evidence="3" id="KW-1185">Reference proteome</keyword>
<keyword evidence="1" id="KW-0812">Transmembrane</keyword>
<accession>A0A1U7HDU7</accession>
<dbReference type="Pfam" id="PF09527">
    <property type="entry name" value="ATPase_gene1"/>
    <property type="match status" value="1"/>
</dbReference>
<reference evidence="2 3" key="1">
    <citation type="submission" date="2016-11" db="EMBL/GenBank/DDBJ databases">
        <title>Draft Genome Sequences of Nine Cyanobacterial Strains from Diverse Habitats.</title>
        <authorList>
            <person name="Zhu T."/>
            <person name="Hou S."/>
            <person name="Lu X."/>
            <person name="Hess W.R."/>
        </authorList>
    </citation>
    <scope>NUCLEOTIDE SEQUENCE [LARGE SCALE GENOMIC DNA]</scope>
    <source>
        <strain evidence="2 3">NIES-593</strain>
    </source>
</reference>
<protein>
    <submittedName>
        <fullName evidence="2">ATPase F0F1</fullName>
    </submittedName>
</protein>
<dbReference type="NCBIfam" id="TIGR02230">
    <property type="entry name" value="ATPase_gene1"/>
    <property type="match status" value="1"/>
</dbReference>
<dbReference type="RefSeq" id="WP_217651922.1">
    <property type="nucleotide sequence ID" value="NZ_MRCB01000018.1"/>
</dbReference>
<feature type="transmembrane region" description="Helical" evidence="1">
    <location>
        <begin position="80"/>
        <end position="98"/>
    </location>
</feature>
<dbReference type="AlphaFoldDB" id="A0A1U7HDU7"/>
<keyword evidence="1" id="KW-1133">Transmembrane helix</keyword>
<keyword evidence="1" id="KW-0472">Membrane</keyword>
<evidence type="ECO:0000256" key="1">
    <source>
        <dbReference type="SAM" id="Phobius"/>
    </source>
</evidence>
<sequence>MMDDPEVPKNRHQLQRDFTHKVGVKEKHKLRARREKSKSVWFGLGLLGLIGWSVVVPTLLGVALGIWLDRRMPSRFSWTLTLMFAGLILGCLNAWQWVTREQASIQRTDEEDRQDNE</sequence>
<comment type="caution">
    <text evidence="2">The sequence shown here is derived from an EMBL/GenBank/DDBJ whole genome shotgun (WGS) entry which is preliminary data.</text>
</comment>
<name>A0A1U7HDU7_9CYAN</name>
<dbReference type="InterPro" id="IPR011744">
    <property type="entry name" value="ATPase_gene1"/>
</dbReference>
<evidence type="ECO:0000313" key="3">
    <source>
        <dbReference type="Proteomes" id="UP000186868"/>
    </source>
</evidence>
<feature type="transmembrane region" description="Helical" evidence="1">
    <location>
        <begin position="40"/>
        <end position="68"/>
    </location>
</feature>
<proteinExistence type="predicted"/>
<dbReference type="EMBL" id="MRCB01000018">
    <property type="protein sequence ID" value="OKH21715.1"/>
    <property type="molecule type" value="Genomic_DNA"/>
</dbReference>
<gene>
    <name evidence="2" type="ORF">NIES593_14890</name>
</gene>
<dbReference type="STRING" id="1921803.NIES593_14890"/>
<evidence type="ECO:0000313" key="2">
    <source>
        <dbReference type="EMBL" id="OKH21715.1"/>
    </source>
</evidence>
<dbReference type="InterPro" id="IPR032820">
    <property type="entry name" value="ATPase_put"/>
</dbReference>
<dbReference type="Proteomes" id="UP000186868">
    <property type="component" value="Unassembled WGS sequence"/>
</dbReference>